<sequence length="79" mass="8072">MKRRVLALLTAGLLTLSVAGGALAAQDQFPVPGSPNCHGRAISYLASNGLATPAEGAQLLGFDNAGQFNKLVKESCSES</sequence>
<comment type="caution">
    <text evidence="2">The sequence shown here is derived from an EMBL/GenBank/DDBJ whole genome shotgun (WGS) entry which is preliminary data.</text>
</comment>
<name>I4EMG6_9BACT</name>
<dbReference type="RefSeq" id="WP_008481159.1">
    <property type="nucleotide sequence ID" value="NZ_CAGS01000557.1"/>
</dbReference>
<keyword evidence="1" id="KW-0732">Signal</keyword>
<dbReference type="EMBL" id="CAGS01000557">
    <property type="protein sequence ID" value="CCF85879.1"/>
    <property type="molecule type" value="Genomic_DNA"/>
</dbReference>
<dbReference type="Proteomes" id="UP000004221">
    <property type="component" value="Unassembled WGS sequence"/>
</dbReference>
<feature type="signal peptide" evidence="1">
    <location>
        <begin position="1"/>
        <end position="24"/>
    </location>
</feature>
<protein>
    <recommendedName>
        <fullName evidence="4">Secreted protein</fullName>
    </recommendedName>
</protein>
<evidence type="ECO:0000313" key="3">
    <source>
        <dbReference type="Proteomes" id="UP000004221"/>
    </source>
</evidence>
<reference evidence="2 3" key="1">
    <citation type="journal article" date="2012" name="ISME J.">
        <title>Nitrification expanded: discovery, physiology and genomics of a nitrite-oxidizing bacterium from the phylum Chloroflexi.</title>
        <authorList>
            <person name="Sorokin D.Y."/>
            <person name="Lucker S."/>
            <person name="Vejmelkova D."/>
            <person name="Kostrikina N.A."/>
            <person name="Kleerebezem R."/>
            <person name="Rijpstra W.I."/>
            <person name="Damste J.S."/>
            <person name="Le Paslier D."/>
            <person name="Muyzer G."/>
            <person name="Wagner M."/>
            <person name="van Loosdrecht M.C."/>
            <person name="Daims H."/>
        </authorList>
    </citation>
    <scope>NUCLEOTIDE SEQUENCE [LARGE SCALE GENOMIC DNA]</scope>
    <source>
        <strain evidence="3">none</strain>
    </source>
</reference>
<evidence type="ECO:0000256" key="1">
    <source>
        <dbReference type="SAM" id="SignalP"/>
    </source>
</evidence>
<dbReference type="AlphaFoldDB" id="I4EMG6"/>
<evidence type="ECO:0008006" key="4">
    <source>
        <dbReference type="Google" id="ProtNLM"/>
    </source>
</evidence>
<evidence type="ECO:0000313" key="2">
    <source>
        <dbReference type="EMBL" id="CCF85879.1"/>
    </source>
</evidence>
<organism evidence="2 3">
    <name type="scientific">Nitrolancea hollandica Lb</name>
    <dbReference type="NCBI Taxonomy" id="1129897"/>
    <lineage>
        <taxon>Bacteria</taxon>
        <taxon>Pseudomonadati</taxon>
        <taxon>Thermomicrobiota</taxon>
        <taxon>Thermomicrobia</taxon>
        <taxon>Sphaerobacterales</taxon>
        <taxon>Sphaerobacterineae</taxon>
        <taxon>Sphaerobacteraceae</taxon>
        <taxon>Nitrolancea</taxon>
    </lineage>
</organism>
<accession>I4EMG6</accession>
<keyword evidence="3" id="KW-1185">Reference proteome</keyword>
<feature type="chain" id="PRO_5003689164" description="Secreted protein" evidence="1">
    <location>
        <begin position="25"/>
        <end position="79"/>
    </location>
</feature>
<gene>
    <name evidence="2" type="ORF">NITHO_600003</name>
</gene>
<proteinExistence type="predicted"/>